<organism evidence="2 3">
    <name type="scientific">Nonomuraea longicatena</name>
    <dbReference type="NCBI Taxonomy" id="83682"/>
    <lineage>
        <taxon>Bacteria</taxon>
        <taxon>Bacillati</taxon>
        <taxon>Actinomycetota</taxon>
        <taxon>Actinomycetes</taxon>
        <taxon>Streptosporangiales</taxon>
        <taxon>Streptosporangiaceae</taxon>
        <taxon>Nonomuraea</taxon>
    </lineage>
</organism>
<comment type="caution">
    <text evidence="2">The sequence shown here is derived from an EMBL/GenBank/DDBJ whole genome shotgun (WGS) entry which is preliminary data.</text>
</comment>
<dbReference type="Pfam" id="PF19740">
    <property type="entry name" value="DUF6229"/>
    <property type="match status" value="1"/>
</dbReference>
<dbReference type="Proteomes" id="UP001501578">
    <property type="component" value="Unassembled WGS sequence"/>
</dbReference>
<accession>A0ABN1PBL9</accession>
<sequence length="111" mass="11834">MSIRSSSTTETVITPVFPIFGRTCQERSYGAFLPTVPDADHGARSEKGAIMTVTRERPEELVAAWRTGEHDSPAGPLLPGPYTESEITMTGLGQSGQCGTVCSGSRTRPCC</sequence>
<protein>
    <submittedName>
        <fullName evidence="2">Uncharacterized protein</fullName>
    </submittedName>
</protein>
<evidence type="ECO:0000313" key="3">
    <source>
        <dbReference type="Proteomes" id="UP001501578"/>
    </source>
</evidence>
<dbReference type="EMBL" id="BAAAHQ010000011">
    <property type="protein sequence ID" value="GAA0925231.1"/>
    <property type="molecule type" value="Genomic_DNA"/>
</dbReference>
<evidence type="ECO:0000256" key="1">
    <source>
        <dbReference type="SAM" id="MobiDB-lite"/>
    </source>
</evidence>
<name>A0ABN1PBL9_9ACTN</name>
<gene>
    <name evidence="2" type="ORF">GCM10009560_26570</name>
</gene>
<feature type="compositionally biased region" description="Polar residues" evidence="1">
    <location>
        <begin position="85"/>
        <end position="98"/>
    </location>
</feature>
<dbReference type="InterPro" id="IPR046197">
    <property type="entry name" value="DUF6229"/>
</dbReference>
<feature type="region of interest" description="Disordered" evidence="1">
    <location>
        <begin position="66"/>
        <end position="98"/>
    </location>
</feature>
<reference evidence="2 3" key="1">
    <citation type="journal article" date="2019" name="Int. J. Syst. Evol. Microbiol.">
        <title>The Global Catalogue of Microorganisms (GCM) 10K type strain sequencing project: providing services to taxonomists for standard genome sequencing and annotation.</title>
        <authorList>
            <consortium name="The Broad Institute Genomics Platform"/>
            <consortium name="The Broad Institute Genome Sequencing Center for Infectious Disease"/>
            <person name="Wu L."/>
            <person name="Ma J."/>
        </authorList>
    </citation>
    <scope>NUCLEOTIDE SEQUENCE [LARGE SCALE GENOMIC DNA]</scope>
    <source>
        <strain evidence="2 3">JCM 11136</strain>
    </source>
</reference>
<keyword evidence="3" id="KW-1185">Reference proteome</keyword>
<proteinExistence type="predicted"/>
<evidence type="ECO:0000313" key="2">
    <source>
        <dbReference type="EMBL" id="GAA0925231.1"/>
    </source>
</evidence>